<evidence type="ECO:0000256" key="7">
    <source>
        <dbReference type="ARBA" id="ARBA00023136"/>
    </source>
</evidence>
<keyword evidence="5" id="KW-0552">Olfaction</keyword>
<sequence>KLSLSTLRPRRYRRLMDHVTRRLAAHLRHDRAGRLRLRRDSRAAHAFTMGFVVCGHVTVASWSLLPLLLKPADKLRLPLVAWTPFDSSHGTGFLVTYIYQFTCTLFMAWTSGATDLICVNVVMQLCSHLDILCSHLERVGRRCCREGDGGRCAHGHLDDGDQRPAPGRDDLCGQLRGCIRYHQDIIRCRVAREMDSMLWTIVLSQCLCGMGVLCLLLFQTAMYTLTIETIAKYLSYMASILLQIFCYCWFGDNLSSKSTAVARTAYNCDWTRGSSAFGRSLCILMARAHRPLTVTGGSFYVLSREAFIRILNASYSYFAVLYTMSDE</sequence>
<dbReference type="GO" id="GO:0007165">
    <property type="term" value="P:signal transduction"/>
    <property type="evidence" value="ECO:0007669"/>
    <property type="project" value="UniProtKB-KW"/>
</dbReference>
<dbReference type="AlphaFoldDB" id="A0A0M4JB88"/>
<organism evidence="11">
    <name type="scientific">Locusta migratoria</name>
    <name type="common">Migratory locust</name>
    <dbReference type="NCBI Taxonomy" id="7004"/>
    <lineage>
        <taxon>Eukaryota</taxon>
        <taxon>Metazoa</taxon>
        <taxon>Ecdysozoa</taxon>
        <taxon>Arthropoda</taxon>
        <taxon>Hexapoda</taxon>
        <taxon>Insecta</taxon>
        <taxon>Pterygota</taxon>
        <taxon>Neoptera</taxon>
        <taxon>Polyneoptera</taxon>
        <taxon>Orthoptera</taxon>
        <taxon>Caelifera</taxon>
        <taxon>Acrididea</taxon>
        <taxon>Acridomorpha</taxon>
        <taxon>Acridoidea</taxon>
        <taxon>Acrididae</taxon>
        <taxon>Oedipodinae</taxon>
        <taxon>Locusta</taxon>
    </lineage>
</organism>
<feature type="non-terminal residue" evidence="11">
    <location>
        <position position="1"/>
    </location>
</feature>
<name>A0A0M4JB88_LOCMI</name>
<feature type="transmembrane region" description="Helical" evidence="10">
    <location>
        <begin position="197"/>
        <end position="218"/>
    </location>
</feature>
<evidence type="ECO:0000256" key="8">
    <source>
        <dbReference type="ARBA" id="ARBA00023170"/>
    </source>
</evidence>
<keyword evidence="2" id="KW-1003">Cell membrane</keyword>
<evidence type="ECO:0000256" key="10">
    <source>
        <dbReference type="SAM" id="Phobius"/>
    </source>
</evidence>
<keyword evidence="6 10" id="KW-1133">Transmembrane helix</keyword>
<feature type="transmembrane region" description="Helical" evidence="10">
    <location>
        <begin position="230"/>
        <end position="250"/>
    </location>
</feature>
<evidence type="ECO:0000256" key="2">
    <source>
        <dbReference type="ARBA" id="ARBA00022475"/>
    </source>
</evidence>
<reference evidence="11" key="2">
    <citation type="submission" date="2015-02" db="EMBL/GenBank/DDBJ databases">
        <authorList>
            <person name="Torres C."/>
        </authorList>
    </citation>
    <scope>NUCLEOTIDE SEQUENCE</scope>
</reference>
<dbReference type="Pfam" id="PF02949">
    <property type="entry name" value="7tm_6"/>
    <property type="match status" value="1"/>
</dbReference>
<dbReference type="PANTHER" id="PTHR21137">
    <property type="entry name" value="ODORANT RECEPTOR"/>
    <property type="match status" value="1"/>
</dbReference>
<evidence type="ECO:0000256" key="3">
    <source>
        <dbReference type="ARBA" id="ARBA00022606"/>
    </source>
</evidence>
<dbReference type="InterPro" id="IPR004117">
    <property type="entry name" value="7tm6_olfct_rcpt"/>
</dbReference>
<evidence type="ECO:0000256" key="5">
    <source>
        <dbReference type="ARBA" id="ARBA00022725"/>
    </source>
</evidence>
<dbReference type="PANTHER" id="PTHR21137:SF35">
    <property type="entry name" value="ODORANT RECEPTOR 19A-RELATED"/>
    <property type="match status" value="1"/>
</dbReference>
<comment type="subcellular location">
    <subcellularLocation>
        <location evidence="1">Cell membrane</location>
        <topology evidence="1">Multi-pass membrane protein</topology>
    </subcellularLocation>
</comment>
<evidence type="ECO:0000313" key="11">
    <source>
        <dbReference type="EMBL" id="ALD51446.1"/>
    </source>
</evidence>
<evidence type="ECO:0000256" key="1">
    <source>
        <dbReference type="ARBA" id="ARBA00004651"/>
    </source>
</evidence>
<dbReference type="GO" id="GO:0005886">
    <property type="term" value="C:plasma membrane"/>
    <property type="evidence" value="ECO:0007669"/>
    <property type="project" value="UniProtKB-SubCell"/>
</dbReference>
<keyword evidence="4 10" id="KW-0812">Transmembrane</keyword>
<keyword evidence="9" id="KW-0807">Transducer</keyword>
<feature type="transmembrane region" description="Helical" evidence="10">
    <location>
        <begin position="89"/>
        <end position="109"/>
    </location>
</feature>
<keyword evidence="3" id="KW-0716">Sensory transduction</keyword>
<evidence type="ECO:0000256" key="4">
    <source>
        <dbReference type="ARBA" id="ARBA00022692"/>
    </source>
</evidence>
<proteinExistence type="evidence at transcript level"/>
<accession>A0A0M4JB88</accession>
<evidence type="ECO:0000256" key="9">
    <source>
        <dbReference type="ARBA" id="ARBA00023224"/>
    </source>
</evidence>
<feature type="transmembrane region" description="Helical" evidence="10">
    <location>
        <begin position="44"/>
        <end position="69"/>
    </location>
</feature>
<dbReference type="EMBL" id="KP843310">
    <property type="protein sequence ID" value="ALD51446.1"/>
    <property type="molecule type" value="mRNA"/>
</dbReference>
<keyword evidence="7 10" id="KW-0472">Membrane</keyword>
<keyword evidence="8 11" id="KW-0675">Receptor</keyword>
<dbReference type="GO" id="GO:0004984">
    <property type="term" value="F:olfactory receptor activity"/>
    <property type="evidence" value="ECO:0007669"/>
    <property type="project" value="InterPro"/>
</dbReference>
<reference evidence="11" key="1">
    <citation type="journal article" date="2015" name="Cell. Mol. Life Sci.">
        <title>Identification and functional analysis of olfactory receptor family reveal unusual characteristics of the olfactory system in the migratory locust.</title>
        <authorList>
            <person name="Wang Z."/>
            <person name="Yang P."/>
            <person name="Chen D."/>
            <person name="Jiang F."/>
            <person name="Li Y."/>
            <person name="Wang X."/>
            <person name="Kang L."/>
        </authorList>
    </citation>
    <scope>NUCLEOTIDE SEQUENCE</scope>
</reference>
<protein>
    <submittedName>
        <fullName evidence="11">Odorant receptor 9</fullName>
    </submittedName>
</protein>
<dbReference type="GO" id="GO:0005549">
    <property type="term" value="F:odorant binding"/>
    <property type="evidence" value="ECO:0007669"/>
    <property type="project" value="InterPro"/>
</dbReference>
<evidence type="ECO:0000256" key="6">
    <source>
        <dbReference type="ARBA" id="ARBA00022989"/>
    </source>
</evidence>